<keyword evidence="8" id="KW-0808">Transferase</keyword>
<evidence type="ECO:0000256" key="2">
    <source>
        <dbReference type="ARBA" id="ARBA00022475"/>
    </source>
</evidence>
<dbReference type="Gene3D" id="1.10.357.140">
    <property type="entry name" value="UbiA prenyltransferase"/>
    <property type="match status" value="1"/>
</dbReference>
<evidence type="ECO:0000256" key="6">
    <source>
        <dbReference type="ARBA" id="ARBA00023171"/>
    </source>
</evidence>
<dbReference type="GO" id="GO:0046408">
    <property type="term" value="F:chlorophyll synthetase activity"/>
    <property type="evidence" value="ECO:0007669"/>
    <property type="project" value="UniProtKB-EC"/>
</dbReference>
<keyword evidence="6" id="KW-0149">Chlorophyll biosynthesis</keyword>
<organism evidence="8 9">
    <name type="scientific">Muricoccus vinaceus</name>
    <dbReference type="NCBI Taxonomy" id="424704"/>
    <lineage>
        <taxon>Bacteria</taxon>
        <taxon>Pseudomonadati</taxon>
        <taxon>Pseudomonadota</taxon>
        <taxon>Alphaproteobacteria</taxon>
        <taxon>Acetobacterales</taxon>
        <taxon>Roseomonadaceae</taxon>
        <taxon>Muricoccus</taxon>
    </lineage>
</organism>
<dbReference type="EC" id="2.5.1.62" evidence="8"/>
<dbReference type="EMBL" id="JBHLVZ010000113">
    <property type="protein sequence ID" value="MFC0389425.1"/>
    <property type="molecule type" value="Genomic_DNA"/>
</dbReference>
<protein>
    <submittedName>
        <fullName evidence="8">Chlorophyll synthase ChlG</fullName>
        <ecNumber evidence="8">2.5.1.62</ecNumber>
    </submittedName>
</protein>
<dbReference type="PANTHER" id="PTHR42723">
    <property type="entry name" value="CHLOROPHYLL SYNTHASE"/>
    <property type="match status" value="1"/>
</dbReference>
<keyword evidence="3 7" id="KW-0812">Transmembrane</keyword>
<dbReference type="Pfam" id="PF01040">
    <property type="entry name" value="UbiA"/>
    <property type="match status" value="1"/>
</dbReference>
<feature type="transmembrane region" description="Helical" evidence="7">
    <location>
        <begin position="283"/>
        <end position="301"/>
    </location>
</feature>
<dbReference type="NCBIfam" id="NF005742">
    <property type="entry name" value="PRK07566.1"/>
    <property type="match status" value="1"/>
</dbReference>
<evidence type="ECO:0000256" key="5">
    <source>
        <dbReference type="ARBA" id="ARBA00023136"/>
    </source>
</evidence>
<evidence type="ECO:0000313" key="9">
    <source>
        <dbReference type="Proteomes" id="UP001589789"/>
    </source>
</evidence>
<dbReference type="CDD" id="cd13958">
    <property type="entry name" value="PT_UbiA_chlorophyll"/>
    <property type="match status" value="1"/>
</dbReference>
<evidence type="ECO:0000256" key="7">
    <source>
        <dbReference type="SAM" id="Phobius"/>
    </source>
</evidence>
<comment type="caution">
    <text evidence="8">The sequence shown here is derived from an EMBL/GenBank/DDBJ whole genome shotgun (WGS) entry which is preliminary data.</text>
</comment>
<dbReference type="Proteomes" id="UP001589789">
    <property type="component" value="Unassembled WGS sequence"/>
</dbReference>
<keyword evidence="5 7" id="KW-0472">Membrane</keyword>
<keyword evidence="4 7" id="KW-1133">Transmembrane helix</keyword>
<dbReference type="InterPro" id="IPR050475">
    <property type="entry name" value="Prenyltransferase_related"/>
</dbReference>
<dbReference type="InterPro" id="IPR006372">
    <property type="entry name" value="Chl_synth"/>
</dbReference>
<sequence>MGDALLTAPVSRRLPEAGAVLELLKPLTWFPPCFAFGCGIVSAGAQPADRWPPALLGLLLAGPLVCGMSQAVNDWFDRHVDAVNEPGRPIPSGRVPGRWGLWIASAWTVLSLAVAAALGAWGFAAGVAGIALAWAYSAPPLRLKRNGWWGNLACAACYEGLPWVTAAAIMAGGAPSAATLAIAGLYSLGAHGIMTLNDFKSIEGDRRFGIHTLPVQLGPARAARAACLFMAAPQVAVAGLLLFWGAAWQGVVVAVLLAAQVVLMRRMLGDPRGLAPWYNGTGVTLYVAGMMAAALALRAGAGA</sequence>
<evidence type="ECO:0000313" key="8">
    <source>
        <dbReference type="EMBL" id="MFC0389425.1"/>
    </source>
</evidence>
<evidence type="ECO:0000256" key="1">
    <source>
        <dbReference type="ARBA" id="ARBA00004141"/>
    </source>
</evidence>
<accession>A0ABV6J3B4</accession>
<dbReference type="InterPro" id="IPR000537">
    <property type="entry name" value="UbiA_prenyltransferase"/>
</dbReference>
<proteinExistence type="predicted"/>
<feature type="transmembrane region" description="Helical" evidence="7">
    <location>
        <begin position="106"/>
        <end position="136"/>
    </location>
</feature>
<dbReference type="PANTHER" id="PTHR42723:SF1">
    <property type="entry name" value="CHLOROPHYLL SYNTHASE, CHLOROPLASTIC"/>
    <property type="match status" value="1"/>
</dbReference>
<keyword evidence="2" id="KW-1003">Cell membrane</keyword>
<dbReference type="InterPro" id="IPR044878">
    <property type="entry name" value="UbiA_sf"/>
</dbReference>
<keyword evidence="9" id="KW-1185">Reference proteome</keyword>
<feature type="transmembrane region" description="Helical" evidence="7">
    <location>
        <begin position="240"/>
        <end position="263"/>
    </location>
</feature>
<comment type="subcellular location">
    <subcellularLocation>
        <location evidence="1">Membrane</location>
        <topology evidence="1">Multi-pass membrane protein</topology>
    </subcellularLocation>
</comment>
<dbReference type="NCBIfam" id="TIGR01476">
    <property type="entry name" value="chlor_syn_BchG"/>
    <property type="match status" value="1"/>
</dbReference>
<feature type="transmembrane region" description="Helical" evidence="7">
    <location>
        <begin position="177"/>
        <end position="197"/>
    </location>
</feature>
<gene>
    <name evidence="8" type="primary">chlG</name>
    <name evidence="8" type="ORF">ACFFIC_28340</name>
</gene>
<dbReference type="RefSeq" id="WP_377056791.1">
    <property type="nucleotide sequence ID" value="NZ_JBHLVZ010000113.1"/>
</dbReference>
<evidence type="ECO:0000256" key="3">
    <source>
        <dbReference type="ARBA" id="ARBA00022692"/>
    </source>
</evidence>
<reference evidence="8 9" key="1">
    <citation type="submission" date="2024-09" db="EMBL/GenBank/DDBJ databases">
        <authorList>
            <person name="Sun Q."/>
            <person name="Mori K."/>
        </authorList>
    </citation>
    <scope>NUCLEOTIDE SEQUENCE [LARGE SCALE GENOMIC DNA]</scope>
    <source>
        <strain evidence="8 9">CCM 7468</strain>
    </source>
</reference>
<name>A0ABV6J3B4_9PROT</name>
<evidence type="ECO:0000256" key="4">
    <source>
        <dbReference type="ARBA" id="ARBA00022989"/>
    </source>
</evidence>